<dbReference type="GO" id="GO:0006352">
    <property type="term" value="P:DNA-templated transcription initiation"/>
    <property type="evidence" value="ECO:0007669"/>
    <property type="project" value="InterPro"/>
</dbReference>
<evidence type="ECO:0000256" key="3">
    <source>
        <dbReference type="ARBA" id="ARBA00023082"/>
    </source>
</evidence>
<evidence type="ECO:0000256" key="2">
    <source>
        <dbReference type="ARBA" id="ARBA00023015"/>
    </source>
</evidence>
<dbReference type="PANTHER" id="PTHR43133:SF8">
    <property type="entry name" value="RNA POLYMERASE SIGMA FACTOR HI_1459-RELATED"/>
    <property type="match status" value="1"/>
</dbReference>
<evidence type="ECO:0000256" key="1">
    <source>
        <dbReference type="ARBA" id="ARBA00010641"/>
    </source>
</evidence>
<dbReference type="Pfam" id="PF04542">
    <property type="entry name" value="Sigma70_r2"/>
    <property type="match status" value="1"/>
</dbReference>
<sequence length="190" mass="22536">MNFSNKPYRTDEEILFDFDKSKDNRLLGVLLQRYTLLLLGVCMKYLKNEEDAKDCVQLIFMKIIAYLPNNKVSNFKSWLYTVAKNQCFMYLRSKKSQVHAEEINDDILEEFQAFNFDADREYLLSLMETKISELPNGQKECIELFFLKKETYNEIVAHTEFTLLQVKSHIQNGKRNLKLMMEKSLNDSNR</sequence>
<keyword evidence="8" id="KW-1185">Reference proteome</keyword>
<dbReference type="Gene3D" id="1.10.10.10">
    <property type="entry name" value="Winged helix-like DNA-binding domain superfamily/Winged helix DNA-binding domain"/>
    <property type="match status" value="1"/>
</dbReference>
<dbReference type="SUPFAM" id="SSF88659">
    <property type="entry name" value="Sigma3 and sigma4 domains of RNA polymerase sigma factors"/>
    <property type="match status" value="1"/>
</dbReference>
<dbReference type="Gene3D" id="1.10.1740.10">
    <property type="match status" value="1"/>
</dbReference>
<evidence type="ECO:0000259" key="6">
    <source>
        <dbReference type="Pfam" id="PF04542"/>
    </source>
</evidence>
<dbReference type="AlphaFoldDB" id="A0A5P2G8I1"/>
<proteinExistence type="inferred from homology"/>
<dbReference type="Proteomes" id="UP000292424">
    <property type="component" value="Chromosome"/>
</dbReference>
<protein>
    <submittedName>
        <fullName evidence="7">Sigma-70 family RNA polymerase sigma factor</fullName>
    </submittedName>
</protein>
<evidence type="ECO:0000313" key="8">
    <source>
        <dbReference type="Proteomes" id="UP000292424"/>
    </source>
</evidence>
<dbReference type="OrthoDB" id="1116873at2"/>
<dbReference type="PANTHER" id="PTHR43133">
    <property type="entry name" value="RNA POLYMERASE ECF-TYPE SIGMA FACTO"/>
    <property type="match status" value="1"/>
</dbReference>
<gene>
    <name evidence="7" type="ORF">E0W69_012910</name>
</gene>
<comment type="similarity">
    <text evidence="1">Belongs to the sigma-70 factor family. ECF subfamily.</text>
</comment>
<keyword evidence="3" id="KW-0731">Sigma factor</keyword>
<dbReference type="GO" id="GO:0003677">
    <property type="term" value="F:DNA binding"/>
    <property type="evidence" value="ECO:0007669"/>
    <property type="project" value="UniProtKB-KW"/>
</dbReference>
<keyword evidence="2" id="KW-0805">Transcription regulation</keyword>
<dbReference type="KEGG" id="arac:E0W69_012910"/>
<dbReference type="SUPFAM" id="SSF88946">
    <property type="entry name" value="Sigma2 domain of RNA polymerase sigma factors"/>
    <property type="match status" value="1"/>
</dbReference>
<dbReference type="InterPro" id="IPR007627">
    <property type="entry name" value="RNA_pol_sigma70_r2"/>
</dbReference>
<evidence type="ECO:0000313" key="7">
    <source>
        <dbReference type="EMBL" id="QES89523.1"/>
    </source>
</evidence>
<dbReference type="InterPro" id="IPR014284">
    <property type="entry name" value="RNA_pol_sigma-70_dom"/>
</dbReference>
<dbReference type="InterPro" id="IPR036388">
    <property type="entry name" value="WH-like_DNA-bd_sf"/>
</dbReference>
<accession>A0A5P2G8I1</accession>
<evidence type="ECO:0000256" key="5">
    <source>
        <dbReference type="ARBA" id="ARBA00023163"/>
    </source>
</evidence>
<name>A0A5P2G8I1_9BACT</name>
<dbReference type="NCBIfam" id="TIGR02937">
    <property type="entry name" value="sigma70-ECF"/>
    <property type="match status" value="1"/>
</dbReference>
<dbReference type="InterPro" id="IPR039425">
    <property type="entry name" value="RNA_pol_sigma-70-like"/>
</dbReference>
<dbReference type="EMBL" id="CP044016">
    <property type="protein sequence ID" value="QES89523.1"/>
    <property type="molecule type" value="Genomic_DNA"/>
</dbReference>
<dbReference type="RefSeq" id="WP_131330466.1">
    <property type="nucleotide sequence ID" value="NZ_CP044016.1"/>
</dbReference>
<feature type="domain" description="RNA polymerase sigma-70 region 2" evidence="6">
    <location>
        <begin position="30"/>
        <end position="95"/>
    </location>
</feature>
<keyword evidence="4" id="KW-0238">DNA-binding</keyword>
<dbReference type="GO" id="GO:0016987">
    <property type="term" value="F:sigma factor activity"/>
    <property type="evidence" value="ECO:0007669"/>
    <property type="project" value="UniProtKB-KW"/>
</dbReference>
<keyword evidence="5" id="KW-0804">Transcription</keyword>
<organism evidence="7 8">
    <name type="scientific">Rhizosphaericola mali</name>
    <dbReference type="NCBI Taxonomy" id="2545455"/>
    <lineage>
        <taxon>Bacteria</taxon>
        <taxon>Pseudomonadati</taxon>
        <taxon>Bacteroidota</taxon>
        <taxon>Chitinophagia</taxon>
        <taxon>Chitinophagales</taxon>
        <taxon>Chitinophagaceae</taxon>
        <taxon>Rhizosphaericola</taxon>
    </lineage>
</organism>
<dbReference type="InterPro" id="IPR013324">
    <property type="entry name" value="RNA_pol_sigma_r3/r4-like"/>
</dbReference>
<evidence type="ECO:0000256" key="4">
    <source>
        <dbReference type="ARBA" id="ARBA00023125"/>
    </source>
</evidence>
<reference evidence="7 8" key="1">
    <citation type="submission" date="2019-09" db="EMBL/GenBank/DDBJ databases">
        <title>Complete genome sequence of Arachidicoccus sp. B3-10 isolated from apple orchard soil.</title>
        <authorList>
            <person name="Kim H.S."/>
            <person name="Han K.-I."/>
            <person name="Suh M.K."/>
            <person name="Lee K.C."/>
            <person name="Eom M.K."/>
            <person name="Kim J.-S."/>
            <person name="Kang S.W."/>
            <person name="Sin Y."/>
            <person name="Lee J.-S."/>
        </authorList>
    </citation>
    <scope>NUCLEOTIDE SEQUENCE [LARGE SCALE GENOMIC DNA]</scope>
    <source>
        <strain evidence="7 8">B3-10</strain>
    </source>
</reference>
<dbReference type="InterPro" id="IPR013325">
    <property type="entry name" value="RNA_pol_sigma_r2"/>
</dbReference>